<dbReference type="AlphaFoldDB" id="A0A5C6A400"/>
<feature type="region of interest" description="Disordered" evidence="1">
    <location>
        <begin position="1"/>
        <end position="83"/>
    </location>
</feature>
<evidence type="ECO:0000313" key="3">
    <source>
        <dbReference type="EMBL" id="TWT94130.1"/>
    </source>
</evidence>
<keyword evidence="4" id="KW-1185">Reference proteome</keyword>
<feature type="compositionally biased region" description="Polar residues" evidence="1">
    <location>
        <begin position="45"/>
        <end position="60"/>
    </location>
</feature>
<accession>A0A5C6A400</accession>
<feature type="compositionally biased region" description="Low complexity" evidence="1">
    <location>
        <begin position="175"/>
        <end position="194"/>
    </location>
</feature>
<name>A0A5C6A400_9BACT</name>
<protein>
    <recommendedName>
        <fullName evidence="5">PDZ domain-containing protein</fullName>
    </recommendedName>
</protein>
<proteinExistence type="predicted"/>
<evidence type="ECO:0000256" key="2">
    <source>
        <dbReference type="SAM" id="Phobius"/>
    </source>
</evidence>
<comment type="caution">
    <text evidence="3">The sequence shown here is derived from an EMBL/GenBank/DDBJ whole genome shotgun (WGS) entry which is preliminary data.</text>
</comment>
<dbReference type="EMBL" id="SJPR01000007">
    <property type="protein sequence ID" value="TWT94130.1"/>
    <property type="molecule type" value="Genomic_DNA"/>
</dbReference>
<evidence type="ECO:0000313" key="4">
    <source>
        <dbReference type="Proteomes" id="UP000317421"/>
    </source>
</evidence>
<dbReference type="InterPro" id="IPR036034">
    <property type="entry name" value="PDZ_sf"/>
</dbReference>
<evidence type="ECO:0000256" key="1">
    <source>
        <dbReference type="SAM" id="MobiDB-lite"/>
    </source>
</evidence>
<feature type="transmembrane region" description="Helical" evidence="2">
    <location>
        <begin position="86"/>
        <end position="107"/>
    </location>
</feature>
<keyword evidence="2" id="KW-0472">Membrane</keyword>
<dbReference type="Proteomes" id="UP000317421">
    <property type="component" value="Unassembled WGS sequence"/>
</dbReference>
<reference evidence="3 4" key="1">
    <citation type="submission" date="2019-02" db="EMBL/GenBank/DDBJ databases">
        <title>Deep-cultivation of Planctomycetes and their phenomic and genomic characterization uncovers novel biology.</title>
        <authorList>
            <person name="Wiegand S."/>
            <person name="Jogler M."/>
            <person name="Boedeker C."/>
            <person name="Pinto D."/>
            <person name="Vollmers J."/>
            <person name="Rivas-Marin E."/>
            <person name="Kohn T."/>
            <person name="Peeters S.H."/>
            <person name="Heuer A."/>
            <person name="Rast P."/>
            <person name="Oberbeckmann S."/>
            <person name="Bunk B."/>
            <person name="Jeske O."/>
            <person name="Meyerdierks A."/>
            <person name="Storesund J.E."/>
            <person name="Kallscheuer N."/>
            <person name="Luecker S."/>
            <person name="Lage O.M."/>
            <person name="Pohl T."/>
            <person name="Merkel B.J."/>
            <person name="Hornburger P."/>
            <person name="Mueller R.-W."/>
            <person name="Bruemmer F."/>
            <person name="Labrenz M."/>
            <person name="Spormann A.M."/>
            <person name="Op Den Camp H."/>
            <person name="Overmann J."/>
            <person name="Amann R."/>
            <person name="Jetten M.S.M."/>
            <person name="Mascher T."/>
            <person name="Medema M.H."/>
            <person name="Devos D.P."/>
            <person name="Kaster A.-K."/>
            <person name="Ovreas L."/>
            <person name="Rohde M."/>
            <person name="Galperin M.Y."/>
            <person name="Jogler C."/>
        </authorList>
    </citation>
    <scope>NUCLEOTIDE SEQUENCE [LARGE SCALE GENOMIC DNA]</scope>
    <source>
        <strain evidence="3 4">Pla108</strain>
    </source>
</reference>
<feature type="region of interest" description="Disordered" evidence="1">
    <location>
        <begin position="257"/>
        <end position="279"/>
    </location>
</feature>
<sequence>MPRPDNQEQHRWGAYDYRTQAEDQRLYEEDRKREEQDRWFRENQRQQQLQSARPEQSSRPNPAPAAKQKTKDHRTPGAKPRTKRKWSVIAALIGLFAGLVFAGGQLGANQGVSWAVAVMSAVFCGRYYRQIIVVGLLLGAANAFLTSEQEGGDREAPIAESPRNADRAQAASRGSSPQQQRRTPTQPSQAPPARVVATTLSNLTPLVINYEYRWGTGDWQLVSLASNQSRSHPRPIGLGFMGTPVLEIRYDEDLSAEKSTQSRSLQSGLDEAPAQEPAPRQYTFVKSSDRVGLRSDQWQTGWPHPFRRGLEAAEEEGSWRAAEGYRLYAPGGTPMAVPVEAGVGLLGMTLRRDAMFGWMVYDVIEGSSAERAGIEPGFHIVGTTEAVFSRLDLKACRELLSGPVGTTVDVAFHGTGGKFFISRGMLRE</sequence>
<feature type="compositionally biased region" description="Polar residues" evidence="1">
    <location>
        <begin position="257"/>
        <end position="267"/>
    </location>
</feature>
<gene>
    <name evidence="3" type="ORF">Pla108_38420</name>
</gene>
<dbReference type="RefSeq" id="WP_146446518.1">
    <property type="nucleotide sequence ID" value="NZ_SJPR01000007.1"/>
</dbReference>
<dbReference type="SUPFAM" id="SSF50156">
    <property type="entry name" value="PDZ domain-like"/>
    <property type="match status" value="1"/>
</dbReference>
<organism evidence="3 4">
    <name type="scientific">Botrimarina colliarenosi</name>
    <dbReference type="NCBI Taxonomy" id="2528001"/>
    <lineage>
        <taxon>Bacteria</taxon>
        <taxon>Pseudomonadati</taxon>
        <taxon>Planctomycetota</taxon>
        <taxon>Planctomycetia</taxon>
        <taxon>Pirellulales</taxon>
        <taxon>Lacipirellulaceae</taxon>
        <taxon>Botrimarina</taxon>
    </lineage>
</organism>
<keyword evidence="2" id="KW-1133">Transmembrane helix</keyword>
<feature type="compositionally biased region" description="Basic and acidic residues" evidence="1">
    <location>
        <begin position="1"/>
        <end position="44"/>
    </location>
</feature>
<evidence type="ECO:0008006" key="5">
    <source>
        <dbReference type="Google" id="ProtNLM"/>
    </source>
</evidence>
<dbReference type="Gene3D" id="2.30.42.10">
    <property type="match status" value="1"/>
</dbReference>
<feature type="region of interest" description="Disordered" evidence="1">
    <location>
        <begin position="148"/>
        <end position="196"/>
    </location>
</feature>
<keyword evidence="2" id="KW-0812">Transmembrane</keyword>